<dbReference type="GO" id="GO:0005737">
    <property type="term" value="C:cytoplasm"/>
    <property type="evidence" value="ECO:0007669"/>
    <property type="project" value="UniProtKB-ARBA"/>
</dbReference>
<dbReference type="Gene3D" id="3.30.505.10">
    <property type="entry name" value="SH2 domain"/>
    <property type="match status" value="1"/>
</dbReference>
<feature type="compositionally biased region" description="Polar residues" evidence="3">
    <location>
        <begin position="253"/>
        <end position="268"/>
    </location>
</feature>
<dbReference type="PANTHER" id="PTHR14098">
    <property type="entry name" value="SH2 DOMAIN CONTAINING PROTEIN"/>
    <property type="match status" value="1"/>
</dbReference>
<dbReference type="CTD" id="116449"/>
<dbReference type="OrthoDB" id="9945442at2759"/>
<dbReference type="FunFam" id="3.30.505.10:FF:000016">
    <property type="entry name" value="B-cell linker protein isoform 2"/>
    <property type="match status" value="1"/>
</dbReference>
<dbReference type="PROSITE" id="PS50001">
    <property type="entry name" value="SH2"/>
    <property type="match status" value="1"/>
</dbReference>
<name>A0A7E6D8T1_9CHIR</name>
<feature type="compositionally biased region" description="Basic and acidic residues" evidence="3">
    <location>
        <begin position="167"/>
        <end position="183"/>
    </location>
</feature>
<accession>A0A7E6D8T1</accession>
<keyword evidence="5" id="KW-1185">Reference proteome</keyword>
<feature type="domain" description="SH2" evidence="4">
    <location>
        <begin position="340"/>
        <end position="449"/>
    </location>
</feature>
<evidence type="ECO:0000256" key="2">
    <source>
        <dbReference type="PROSITE-ProRule" id="PRU00191"/>
    </source>
</evidence>
<protein>
    <submittedName>
        <fullName evidence="6">Cytokine-dependent hematopoietic cell linker</fullName>
    </submittedName>
</protein>
<dbReference type="InterPro" id="IPR036860">
    <property type="entry name" value="SH2_dom_sf"/>
</dbReference>
<dbReference type="RefSeq" id="XP_035874679.1">
    <property type="nucleotide sequence ID" value="XM_036018786.1"/>
</dbReference>
<dbReference type="Pfam" id="PF00017">
    <property type="entry name" value="SH2"/>
    <property type="match status" value="1"/>
</dbReference>
<evidence type="ECO:0000259" key="4">
    <source>
        <dbReference type="PROSITE" id="PS50001"/>
    </source>
</evidence>
<dbReference type="KEGG" id="pdic:114491532"/>
<dbReference type="SMART" id="SM00252">
    <property type="entry name" value="SH2"/>
    <property type="match status" value="1"/>
</dbReference>
<dbReference type="GO" id="GO:0035556">
    <property type="term" value="P:intracellular signal transduction"/>
    <property type="evidence" value="ECO:0007669"/>
    <property type="project" value="TreeGrafter"/>
</dbReference>
<dbReference type="InParanoid" id="A0A7E6D8T1"/>
<feature type="region of interest" description="Disordered" evidence="3">
    <location>
        <begin position="148"/>
        <end position="234"/>
    </location>
</feature>
<dbReference type="Proteomes" id="UP000504628">
    <property type="component" value="Chromosome 1"/>
</dbReference>
<feature type="region of interest" description="Disordered" evidence="3">
    <location>
        <begin position="252"/>
        <end position="337"/>
    </location>
</feature>
<gene>
    <name evidence="6" type="primary">CLNK</name>
</gene>
<dbReference type="GO" id="GO:0007169">
    <property type="term" value="P:cell surface receptor protein tyrosine kinase signaling pathway"/>
    <property type="evidence" value="ECO:0007669"/>
    <property type="project" value="TreeGrafter"/>
</dbReference>
<dbReference type="PANTHER" id="PTHR14098:SF2">
    <property type="entry name" value="CYTOKINE-DEPENDENT HEMATOPOIETIC CELL LINKER"/>
    <property type="match status" value="1"/>
</dbReference>
<proteinExistence type="predicted"/>
<sequence length="458" mass="50782">MQPRYLQDCVPHPAGHRVSGSAEPKTPLMCPVSRAMNKQGNGRTMKEGPRDLAFQSTTLPKTGSWPRACSANGQFQAGDDSSLHYETSFPEVLDAAPGPTDDDYEAPGLPVAGAWQLMKILPARPLKESEYADTRCFEDVVGPPLPFDGTRSLPAEGPTWNMQVDKPISKDVGSRHVKGDKATKRNKTPLPPPRLPVLPLPKKYQPLPPEPESSRSPLPQRHTLPEVQRGPRQISLKNLSEVLGTEKAPYQQMKPQASHLSQNQSSPETPHAVASSSFMTSSHSTQNRDHKGSMQPHPAQRCQSPATSDPWEPSLPAGTTSGRKPLPTRPDGKAAQHNGWYVGECSRREVEEALLKENKDGTFLVRDCSVKSQTEPYVLVVFYGNRVYNVKIRFLERSRQFVLGTGLRGGEFDSVEDIIEHYRYFPIVLIDGKDKTGTSREQCYLTRPLPLSRLSSPW</sequence>
<evidence type="ECO:0000256" key="3">
    <source>
        <dbReference type="SAM" id="MobiDB-lite"/>
    </source>
</evidence>
<evidence type="ECO:0000256" key="1">
    <source>
        <dbReference type="ARBA" id="ARBA00022999"/>
    </source>
</evidence>
<dbReference type="PRINTS" id="PR00401">
    <property type="entry name" value="SH2DOMAIN"/>
</dbReference>
<feature type="compositionally biased region" description="Low complexity" evidence="3">
    <location>
        <begin position="275"/>
        <end position="284"/>
    </location>
</feature>
<reference evidence="6" key="1">
    <citation type="submission" date="2025-08" db="UniProtKB">
        <authorList>
            <consortium name="RefSeq"/>
        </authorList>
    </citation>
    <scope>IDENTIFICATION</scope>
    <source>
        <tissue evidence="6">Muscle</tissue>
    </source>
</reference>
<dbReference type="InterPro" id="IPR000980">
    <property type="entry name" value="SH2"/>
</dbReference>
<evidence type="ECO:0000313" key="6">
    <source>
        <dbReference type="RefSeq" id="XP_035874679.1"/>
    </source>
</evidence>
<dbReference type="AlphaFoldDB" id="A0A7E6D8T1"/>
<dbReference type="InterPro" id="IPR051751">
    <property type="entry name" value="Immunoreceptor_sig_adapters"/>
</dbReference>
<organism evidence="5 6">
    <name type="scientific">Phyllostomus discolor</name>
    <name type="common">pale spear-nosed bat</name>
    <dbReference type="NCBI Taxonomy" id="89673"/>
    <lineage>
        <taxon>Eukaryota</taxon>
        <taxon>Metazoa</taxon>
        <taxon>Chordata</taxon>
        <taxon>Craniata</taxon>
        <taxon>Vertebrata</taxon>
        <taxon>Euteleostomi</taxon>
        <taxon>Mammalia</taxon>
        <taxon>Eutheria</taxon>
        <taxon>Laurasiatheria</taxon>
        <taxon>Chiroptera</taxon>
        <taxon>Yangochiroptera</taxon>
        <taxon>Phyllostomidae</taxon>
        <taxon>Phyllostominae</taxon>
        <taxon>Phyllostomus</taxon>
    </lineage>
</organism>
<evidence type="ECO:0000313" key="5">
    <source>
        <dbReference type="Proteomes" id="UP000504628"/>
    </source>
</evidence>
<keyword evidence="1 2" id="KW-0727">SH2 domain</keyword>
<dbReference type="GeneID" id="114491532"/>
<feature type="compositionally biased region" description="Pro residues" evidence="3">
    <location>
        <begin position="189"/>
        <end position="199"/>
    </location>
</feature>
<dbReference type="SUPFAM" id="SSF55550">
    <property type="entry name" value="SH2 domain"/>
    <property type="match status" value="1"/>
</dbReference>